<dbReference type="AlphaFoldDB" id="A0A1B7W3Y9"/>
<organism evidence="2 3">
    <name type="scientific">Aphanizomenon flos-aquae WA102</name>
    <dbReference type="NCBI Taxonomy" id="1710896"/>
    <lineage>
        <taxon>Bacteria</taxon>
        <taxon>Bacillati</taxon>
        <taxon>Cyanobacteriota</taxon>
        <taxon>Cyanophyceae</taxon>
        <taxon>Nostocales</taxon>
        <taxon>Aphanizomenonaceae</taxon>
        <taxon>Aphanizomenon</taxon>
    </lineage>
</organism>
<gene>
    <name evidence="2" type="ORF">AN484_28625</name>
</gene>
<dbReference type="Proteomes" id="UP000092093">
    <property type="component" value="Unassembled WGS sequence"/>
</dbReference>
<evidence type="ECO:0000313" key="2">
    <source>
        <dbReference type="EMBL" id="OBQ31813.1"/>
    </source>
</evidence>
<comment type="caution">
    <text evidence="2">The sequence shown here is derived from an EMBL/GenBank/DDBJ whole genome shotgun (WGS) entry which is preliminary data.</text>
</comment>
<evidence type="ECO:0000256" key="1">
    <source>
        <dbReference type="SAM" id="MobiDB-lite"/>
    </source>
</evidence>
<accession>A0A1B7W3Y9</accession>
<dbReference type="EMBL" id="LJOW01001032">
    <property type="protein sequence ID" value="OBQ31813.1"/>
    <property type="molecule type" value="Genomic_DNA"/>
</dbReference>
<proteinExistence type="predicted"/>
<feature type="compositionally biased region" description="Basic and acidic residues" evidence="1">
    <location>
        <begin position="62"/>
        <end position="88"/>
    </location>
</feature>
<reference evidence="2 3" key="1">
    <citation type="submission" date="2015-09" db="EMBL/GenBank/DDBJ databases">
        <title>Aphanizomenon flos-aquae WA102.</title>
        <authorList>
            <person name="Driscoll C."/>
        </authorList>
    </citation>
    <scope>NUCLEOTIDE SEQUENCE [LARGE SCALE GENOMIC DNA]</scope>
    <source>
        <strain evidence="2">WA102</strain>
    </source>
</reference>
<name>A0A1B7W3Y9_APHFL</name>
<protein>
    <submittedName>
        <fullName evidence="2">Uncharacterized protein</fullName>
    </submittedName>
</protein>
<feature type="non-terminal residue" evidence="2">
    <location>
        <position position="119"/>
    </location>
</feature>
<feature type="compositionally biased region" description="Polar residues" evidence="1">
    <location>
        <begin position="41"/>
        <end position="56"/>
    </location>
</feature>
<evidence type="ECO:0000313" key="3">
    <source>
        <dbReference type="Proteomes" id="UP000092093"/>
    </source>
</evidence>
<sequence>MPVQVHLWRPAHPGRHIAAEAESRAGAIHQDCSAVQDCSRARSQSRPEAQVVTDQEVTPEVGPKEKAEVMEAKPESGKEKTERESVDQRLLRKALVKTLEDEITCIEEKKKKRATALIA</sequence>
<feature type="region of interest" description="Disordered" evidence="1">
    <location>
        <begin position="39"/>
        <end position="88"/>
    </location>
</feature>